<organism evidence="4 5">
    <name type="scientific">Virgibacillus alimentarius</name>
    <dbReference type="NCBI Taxonomy" id="698769"/>
    <lineage>
        <taxon>Bacteria</taxon>
        <taxon>Bacillati</taxon>
        <taxon>Bacillota</taxon>
        <taxon>Bacilli</taxon>
        <taxon>Bacillales</taxon>
        <taxon>Bacillaceae</taxon>
        <taxon>Virgibacillus</taxon>
    </lineage>
</organism>
<dbReference type="InterPro" id="IPR053525">
    <property type="entry name" value="Sortase_D"/>
</dbReference>
<evidence type="ECO:0000256" key="1">
    <source>
        <dbReference type="ARBA" id="ARBA00022801"/>
    </source>
</evidence>
<dbReference type="SUPFAM" id="SSF63817">
    <property type="entry name" value="Sortase"/>
    <property type="match status" value="1"/>
</dbReference>
<dbReference type="Proteomes" id="UP001519294">
    <property type="component" value="Unassembled WGS sequence"/>
</dbReference>
<evidence type="ECO:0000313" key="5">
    <source>
        <dbReference type="Proteomes" id="UP001519294"/>
    </source>
</evidence>
<dbReference type="GO" id="GO:0016787">
    <property type="term" value="F:hydrolase activity"/>
    <property type="evidence" value="ECO:0007669"/>
    <property type="project" value="UniProtKB-KW"/>
</dbReference>
<dbReference type="Gene3D" id="2.40.260.10">
    <property type="entry name" value="Sortase"/>
    <property type="match status" value="1"/>
</dbReference>
<dbReference type="RefSeq" id="WP_029271352.1">
    <property type="nucleotide sequence ID" value="NZ_JAGIKX010000016.1"/>
</dbReference>
<dbReference type="Pfam" id="PF04203">
    <property type="entry name" value="Sortase"/>
    <property type="match status" value="1"/>
</dbReference>
<sequence length="202" mass="22361">MKYISYLLIIVGVIFLSVFGYQYYQNEQNTKNSLAEAQNRIAQGQENNEKDKGASSDTSDNNNNNSESLQVDDGEAFATLDIPKLGKTLPIVEGTDPDSLDKGIGHLSNSVLPGENEQIVLSGHRDTVFRNFDQIEVGDQFTVNMPGGSHTYEIRETEIVPEDDTSVIREMGEEALVVTTCYPFSYVGSAPDRFVTYAYPVD</sequence>
<keyword evidence="3" id="KW-0472">Membrane</keyword>
<accession>A0ABS4SA99</accession>
<feature type="compositionally biased region" description="Low complexity" evidence="2">
    <location>
        <begin position="55"/>
        <end position="68"/>
    </location>
</feature>
<keyword evidence="5" id="KW-1185">Reference proteome</keyword>
<feature type="transmembrane region" description="Helical" evidence="3">
    <location>
        <begin position="6"/>
        <end position="24"/>
    </location>
</feature>
<evidence type="ECO:0000313" key="4">
    <source>
        <dbReference type="EMBL" id="MBP2257930.1"/>
    </source>
</evidence>
<dbReference type="NCBIfam" id="NF033746">
    <property type="entry name" value="class_D_sortase"/>
    <property type="match status" value="1"/>
</dbReference>
<keyword evidence="3" id="KW-1133">Transmembrane helix</keyword>
<evidence type="ECO:0000256" key="2">
    <source>
        <dbReference type="SAM" id="MobiDB-lite"/>
    </source>
</evidence>
<gene>
    <name evidence="4" type="ORF">J2Z81_001900</name>
</gene>
<dbReference type="CDD" id="cd05828">
    <property type="entry name" value="Sortase_D_1"/>
    <property type="match status" value="1"/>
</dbReference>
<dbReference type="NCBIfam" id="TIGR01076">
    <property type="entry name" value="sortase_fam"/>
    <property type="match status" value="1"/>
</dbReference>
<name>A0ABS4SA99_9BACI</name>
<reference evidence="4 5" key="1">
    <citation type="submission" date="2021-03" db="EMBL/GenBank/DDBJ databases">
        <title>Genomic Encyclopedia of Type Strains, Phase IV (KMG-IV): sequencing the most valuable type-strain genomes for metagenomic binning, comparative biology and taxonomic classification.</title>
        <authorList>
            <person name="Goeker M."/>
        </authorList>
    </citation>
    <scope>NUCLEOTIDE SEQUENCE [LARGE SCALE GENOMIC DNA]</scope>
    <source>
        <strain evidence="4 5">DSM 25790</strain>
    </source>
</reference>
<dbReference type="InterPro" id="IPR005754">
    <property type="entry name" value="Sortase"/>
</dbReference>
<proteinExistence type="predicted"/>
<dbReference type="InterPro" id="IPR041999">
    <property type="entry name" value="Sortase_D_1"/>
</dbReference>
<dbReference type="InterPro" id="IPR023365">
    <property type="entry name" value="Sortase_dom-sf"/>
</dbReference>
<comment type="caution">
    <text evidence="4">The sequence shown here is derived from an EMBL/GenBank/DDBJ whole genome shotgun (WGS) entry which is preliminary data.</text>
</comment>
<dbReference type="EC" id="3.4.22.70" evidence="4"/>
<keyword evidence="3" id="KW-0812">Transmembrane</keyword>
<evidence type="ECO:0000256" key="3">
    <source>
        <dbReference type="SAM" id="Phobius"/>
    </source>
</evidence>
<dbReference type="EMBL" id="JAGIKX010000016">
    <property type="protein sequence ID" value="MBP2257930.1"/>
    <property type="molecule type" value="Genomic_DNA"/>
</dbReference>
<feature type="region of interest" description="Disordered" evidence="2">
    <location>
        <begin position="44"/>
        <end position="73"/>
    </location>
</feature>
<protein>
    <submittedName>
        <fullName evidence="4">Sortase A</fullName>
        <ecNumber evidence="4">3.4.22.70</ecNumber>
    </submittedName>
</protein>
<keyword evidence="1 4" id="KW-0378">Hydrolase</keyword>